<dbReference type="PANTHER" id="PTHR11132">
    <property type="entry name" value="SOLUTE CARRIER FAMILY 35"/>
    <property type="match status" value="1"/>
</dbReference>
<gene>
    <name evidence="8" type="ORF">DTER00134_LOCUS17557</name>
</gene>
<evidence type="ECO:0000313" key="8">
    <source>
        <dbReference type="EMBL" id="CAE0502484.1"/>
    </source>
</evidence>
<feature type="transmembrane region" description="Helical" evidence="6">
    <location>
        <begin position="201"/>
        <end position="218"/>
    </location>
</feature>
<reference evidence="8" key="1">
    <citation type="submission" date="2021-01" db="EMBL/GenBank/DDBJ databases">
        <authorList>
            <person name="Corre E."/>
            <person name="Pelletier E."/>
            <person name="Niang G."/>
            <person name="Scheremetjew M."/>
            <person name="Finn R."/>
            <person name="Kale V."/>
            <person name="Holt S."/>
            <person name="Cochrane G."/>
            <person name="Meng A."/>
            <person name="Brown T."/>
            <person name="Cohen L."/>
        </authorList>
    </citation>
    <scope>NUCLEOTIDE SEQUENCE</scope>
    <source>
        <strain evidence="8">CCMP1320</strain>
    </source>
</reference>
<feature type="region of interest" description="Disordered" evidence="5">
    <location>
        <begin position="374"/>
        <end position="420"/>
    </location>
</feature>
<dbReference type="InterPro" id="IPR037185">
    <property type="entry name" value="EmrE-like"/>
</dbReference>
<evidence type="ECO:0000256" key="3">
    <source>
        <dbReference type="ARBA" id="ARBA00022989"/>
    </source>
</evidence>
<evidence type="ECO:0000256" key="6">
    <source>
        <dbReference type="SAM" id="Phobius"/>
    </source>
</evidence>
<organism evidence="8">
    <name type="scientific">Dunaliella tertiolecta</name>
    <name type="common">Green alga</name>
    <dbReference type="NCBI Taxonomy" id="3047"/>
    <lineage>
        <taxon>Eukaryota</taxon>
        <taxon>Viridiplantae</taxon>
        <taxon>Chlorophyta</taxon>
        <taxon>core chlorophytes</taxon>
        <taxon>Chlorophyceae</taxon>
        <taxon>CS clade</taxon>
        <taxon>Chlamydomonadales</taxon>
        <taxon>Dunaliellaceae</taxon>
        <taxon>Dunaliella</taxon>
    </lineage>
</organism>
<dbReference type="InterPro" id="IPR050186">
    <property type="entry name" value="TPT_transporter"/>
</dbReference>
<keyword evidence="3 6" id="KW-1133">Transmembrane helix</keyword>
<dbReference type="SUPFAM" id="SSF103481">
    <property type="entry name" value="Multidrug resistance efflux transporter EmrE"/>
    <property type="match status" value="1"/>
</dbReference>
<evidence type="ECO:0000256" key="1">
    <source>
        <dbReference type="ARBA" id="ARBA00004141"/>
    </source>
</evidence>
<feature type="transmembrane region" description="Helical" evidence="6">
    <location>
        <begin position="289"/>
        <end position="308"/>
    </location>
</feature>
<feature type="transmembrane region" description="Helical" evidence="6">
    <location>
        <begin position="54"/>
        <end position="73"/>
    </location>
</feature>
<keyword evidence="2 6" id="KW-0812">Transmembrane</keyword>
<name>A0A7S3R4P2_DUNTE</name>
<feature type="transmembrane region" description="Helical" evidence="6">
    <location>
        <begin position="146"/>
        <end position="165"/>
    </location>
</feature>
<dbReference type="GO" id="GO:0016020">
    <property type="term" value="C:membrane"/>
    <property type="evidence" value="ECO:0007669"/>
    <property type="project" value="UniProtKB-SubCell"/>
</dbReference>
<evidence type="ECO:0000256" key="2">
    <source>
        <dbReference type="ARBA" id="ARBA00022692"/>
    </source>
</evidence>
<keyword evidence="4 6" id="KW-0472">Membrane</keyword>
<evidence type="ECO:0000256" key="4">
    <source>
        <dbReference type="ARBA" id="ARBA00023136"/>
    </source>
</evidence>
<proteinExistence type="predicted"/>
<evidence type="ECO:0000256" key="5">
    <source>
        <dbReference type="SAM" id="MobiDB-lite"/>
    </source>
</evidence>
<evidence type="ECO:0000259" key="7">
    <source>
        <dbReference type="Pfam" id="PF03151"/>
    </source>
</evidence>
<feature type="transmembrane region" description="Helical" evidence="6">
    <location>
        <begin position="21"/>
        <end position="42"/>
    </location>
</feature>
<dbReference type="AlphaFoldDB" id="A0A7S3R4P2"/>
<feature type="compositionally biased region" description="Polar residues" evidence="5">
    <location>
        <begin position="388"/>
        <end position="400"/>
    </location>
</feature>
<dbReference type="Pfam" id="PF03151">
    <property type="entry name" value="TPT"/>
    <property type="match status" value="1"/>
</dbReference>
<comment type="subcellular location">
    <subcellularLocation>
        <location evidence="1">Membrane</location>
        <topology evidence="1">Multi-pass membrane protein</topology>
    </subcellularLocation>
</comment>
<feature type="transmembrane region" description="Helical" evidence="6">
    <location>
        <begin position="264"/>
        <end position="283"/>
    </location>
</feature>
<feature type="transmembrane region" description="Helical" evidence="6">
    <location>
        <begin position="238"/>
        <end position="257"/>
    </location>
</feature>
<feature type="domain" description="Sugar phosphate transporter" evidence="7">
    <location>
        <begin position="22"/>
        <end position="305"/>
    </location>
</feature>
<protein>
    <recommendedName>
        <fullName evidence="7">Sugar phosphate transporter domain-containing protein</fullName>
    </recommendedName>
</protein>
<dbReference type="EMBL" id="HBIP01029070">
    <property type="protein sequence ID" value="CAE0502484.1"/>
    <property type="molecule type" value="Transcribed_RNA"/>
</dbReference>
<accession>A0A7S3R4P2</accession>
<dbReference type="InterPro" id="IPR004853">
    <property type="entry name" value="Sugar_P_trans_dom"/>
</dbReference>
<feature type="region of interest" description="Disordered" evidence="5">
    <location>
        <begin position="320"/>
        <end position="347"/>
    </location>
</feature>
<sequence length="420" mass="46555">MADKASLAARARVVREVLRSYFYVLVWMSISISVILFNKWLLAYSGFPFPISLTLWHMAFCTMVGTLAVRVFKVVKSHNMTRRDYIRRVMPIGMLYAGSLWLSNSAYLYLSVSFIQMTKSLMPGLVFASGVFLGTEKFSRGTTLNMLLIAFGVLVCALGEQNLVFKGLLQQLAALQFEAMRLTMVQVLMNSKGLAMNPMQSLYYVSPACFICLFAPFLSVELPHLMTHSDWTFNPSIMLANALTAFILNLAVFLLIGKTSALTMNIAGVIKDWMLIFFSYYLFKAPLTRLNLAGYAFCCSGVFVYQYMKLQAIRANAAKATAQNQGPPDEEKMIGSGSKRHAERSKEDILSEIRRLQAEMSQLDARVQGSGKAFSMHGMQDSHHHQGSGLNDGSSGNHNESMPAGVGQGIQDGGPTQKVE</sequence>